<name>A0A9D3U902_9ROSI</name>
<dbReference type="AlphaFoldDB" id="A0A9D3U902"/>
<dbReference type="Proteomes" id="UP000828251">
    <property type="component" value="Unassembled WGS sequence"/>
</dbReference>
<proteinExistence type="predicted"/>
<evidence type="ECO:0000313" key="2">
    <source>
        <dbReference type="Proteomes" id="UP000828251"/>
    </source>
</evidence>
<organism evidence="1 2">
    <name type="scientific">Gossypium stocksii</name>
    <dbReference type="NCBI Taxonomy" id="47602"/>
    <lineage>
        <taxon>Eukaryota</taxon>
        <taxon>Viridiplantae</taxon>
        <taxon>Streptophyta</taxon>
        <taxon>Embryophyta</taxon>
        <taxon>Tracheophyta</taxon>
        <taxon>Spermatophyta</taxon>
        <taxon>Magnoliopsida</taxon>
        <taxon>eudicotyledons</taxon>
        <taxon>Gunneridae</taxon>
        <taxon>Pentapetalae</taxon>
        <taxon>rosids</taxon>
        <taxon>malvids</taxon>
        <taxon>Malvales</taxon>
        <taxon>Malvaceae</taxon>
        <taxon>Malvoideae</taxon>
        <taxon>Gossypium</taxon>
    </lineage>
</organism>
<keyword evidence="2" id="KW-1185">Reference proteome</keyword>
<accession>A0A9D3U902</accession>
<gene>
    <name evidence="1" type="ORF">J1N35_044170</name>
</gene>
<sequence>MERGMENLSIDNGEEDMWSVAGEEETQKSVYGLCLVGCCLTVSVVHFPAMRNTMVNLRHPLRGVQSSDLGEKAIFSSFSMRWILPFFLFDSTTKEKRYNKGGISLCVRHREGHVLTIVFGSKRKEMVDFMGKICEGKI</sequence>
<comment type="caution">
    <text evidence="1">The sequence shown here is derived from an EMBL/GenBank/DDBJ whole genome shotgun (WGS) entry which is preliminary data.</text>
</comment>
<dbReference type="EMBL" id="JAIQCV010000013">
    <property type="protein sequence ID" value="KAH1031996.1"/>
    <property type="molecule type" value="Genomic_DNA"/>
</dbReference>
<protein>
    <submittedName>
        <fullName evidence="1">Uncharacterized protein</fullName>
    </submittedName>
</protein>
<reference evidence="1 2" key="1">
    <citation type="journal article" date="2021" name="Plant Biotechnol. J.">
        <title>Multi-omics assisted identification of the key and species-specific regulatory components of drought-tolerant mechanisms in Gossypium stocksii.</title>
        <authorList>
            <person name="Yu D."/>
            <person name="Ke L."/>
            <person name="Zhang D."/>
            <person name="Wu Y."/>
            <person name="Sun Y."/>
            <person name="Mei J."/>
            <person name="Sun J."/>
            <person name="Sun Y."/>
        </authorList>
    </citation>
    <scope>NUCLEOTIDE SEQUENCE [LARGE SCALE GENOMIC DNA]</scope>
    <source>
        <strain evidence="2">cv. E1</strain>
        <tissue evidence="1">Leaf</tissue>
    </source>
</reference>
<evidence type="ECO:0000313" key="1">
    <source>
        <dbReference type="EMBL" id="KAH1031996.1"/>
    </source>
</evidence>